<dbReference type="RefSeq" id="WP_146843731.1">
    <property type="nucleotide sequence ID" value="NZ_BJWG01000014.1"/>
</dbReference>
<dbReference type="InterPro" id="IPR040198">
    <property type="entry name" value="Fido_containing"/>
</dbReference>
<evidence type="ECO:0000256" key="1">
    <source>
        <dbReference type="PIRSR" id="PIRSR640198-1"/>
    </source>
</evidence>
<dbReference type="InterPro" id="IPR003812">
    <property type="entry name" value="Fido"/>
</dbReference>
<dbReference type="Gene3D" id="1.10.3290.10">
    <property type="entry name" value="Fido-like domain"/>
    <property type="match status" value="1"/>
</dbReference>
<dbReference type="GO" id="GO:0005524">
    <property type="term" value="F:ATP binding"/>
    <property type="evidence" value="ECO:0007669"/>
    <property type="project" value="UniProtKB-KW"/>
</dbReference>
<dbReference type="Pfam" id="PF13784">
    <property type="entry name" value="Fic_N"/>
    <property type="match status" value="1"/>
</dbReference>
<keyword evidence="5" id="KW-0132">Cell division</keyword>
<name>A0A511JDK4_9CELL</name>
<protein>
    <submittedName>
        <fullName evidence="5">Cell division protein Fic</fullName>
    </submittedName>
</protein>
<accession>A0A511JDK4</accession>
<evidence type="ECO:0000256" key="2">
    <source>
        <dbReference type="PIRSR" id="PIRSR640198-2"/>
    </source>
</evidence>
<dbReference type="PANTHER" id="PTHR13504:SF38">
    <property type="entry name" value="FIDO DOMAIN-CONTAINING PROTEIN"/>
    <property type="match status" value="1"/>
</dbReference>
<evidence type="ECO:0000313" key="5">
    <source>
        <dbReference type="EMBL" id="GEL96080.1"/>
    </source>
</evidence>
<organism evidence="5 6">
    <name type="scientific">Cellulomonas composti</name>
    <dbReference type="NCBI Taxonomy" id="266130"/>
    <lineage>
        <taxon>Bacteria</taxon>
        <taxon>Bacillati</taxon>
        <taxon>Actinomycetota</taxon>
        <taxon>Actinomycetes</taxon>
        <taxon>Micrococcales</taxon>
        <taxon>Cellulomonadaceae</taxon>
        <taxon>Cellulomonas</taxon>
    </lineage>
</organism>
<evidence type="ECO:0000313" key="6">
    <source>
        <dbReference type="Proteomes" id="UP000321720"/>
    </source>
</evidence>
<dbReference type="InterPro" id="IPR025758">
    <property type="entry name" value="Fic/DOC_N"/>
</dbReference>
<keyword evidence="2" id="KW-0067">ATP-binding</keyword>
<reference evidence="5 6" key="1">
    <citation type="submission" date="2019-07" db="EMBL/GenBank/DDBJ databases">
        <title>Whole genome shotgun sequence of Cellulomonas composti NBRC 100758.</title>
        <authorList>
            <person name="Hosoyama A."/>
            <person name="Uohara A."/>
            <person name="Ohji S."/>
            <person name="Ichikawa N."/>
        </authorList>
    </citation>
    <scope>NUCLEOTIDE SEQUENCE [LARGE SCALE GENOMIC DNA]</scope>
    <source>
        <strain evidence="5 6">NBRC 100758</strain>
    </source>
</reference>
<comment type="caution">
    <text evidence="5">The sequence shown here is derived from an EMBL/GenBank/DDBJ whole genome shotgun (WGS) entry which is preliminary data.</text>
</comment>
<keyword evidence="5" id="KW-0131">Cell cycle</keyword>
<keyword evidence="2" id="KW-0547">Nucleotide-binding</keyword>
<dbReference type="PANTHER" id="PTHR13504">
    <property type="entry name" value="FIDO DOMAIN-CONTAINING PROTEIN DDB_G0283145"/>
    <property type="match status" value="1"/>
</dbReference>
<gene>
    <name evidence="5" type="ORF">CCO02nite_27380</name>
</gene>
<dbReference type="OrthoDB" id="9813719at2"/>
<feature type="binding site" evidence="2">
    <location>
        <begin position="236"/>
        <end position="243"/>
    </location>
    <ligand>
        <name>ATP</name>
        <dbReference type="ChEBI" id="CHEBI:30616"/>
    </ligand>
</feature>
<feature type="active site" evidence="1">
    <location>
        <position position="232"/>
    </location>
</feature>
<dbReference type="AlphaFoldDB" id="A0A511JDK4"/>
<dbReference type="InterPro" id="IPR036597">
    <property type="entry name" value="Fido-like_dom_sf"/>
</dbReference>
<feature type="region of interest" description="Disordered" evidence="3">
    <location>
        <begin position="1"/>
        <end position="20"/>
    </location>
</feature>
<dbReference type="Proteomes" id="UP000321720">
    <property type="component" value="Unassembled WGS sequence"/>
</dbReference>
<proteinExistence type="predicted"/>
<evidence type="ECO:0000259" key="4">
    <source>
        <dbReference type="PROSITE" id="PS51459"/>
    </source>
</evidence>
<dbReference type="PROSITE" id="PS51459">
    <property type="entry name" value="FIDO"/>
    <property type="match status" value="1"/>
</dbReference>
<dbReference type="SUPFAM" id="SSF140931">
    <property type="entry name" value="Fic-like"/>
    <property type="match status" value="1"/>
</dbReference>
<sequence>MDLRRFGPASPGDLVPISGSDPIRGPWTHSAFVSHRLPDETPALLPRTYRVVGDARAALAALDSTARRLPNPSLLRRSTLQTEAQSTSALEGTYAPLAEVLTADEEQPSSSDLREVLNYVTMADAAFSWVDQGRRLTPGMLCELQSILVARTRSEGRSSGHLRDIQVVIGRREDAAPDMLPVKAARFVPAPPGLDLESRLGDLLAWMDAEGQDEFDPVVSVALAHYQFETLHPFNDGNGRLGRLLTVLHLLKSGVLSEPTLTVSPWFEARRSEYYDRLLAVSTDGDWDGFVRFFATGLHASATQTHRRMLELVDVQRQLKDRVRDSRLRAESAQSLVDYAIARPSFTARMVERDLHLSYARANGLINQLIALDVLAPVGGSDYRRRFFSPSVWRVLVGADTN</sequence>
<evidence type="ECO:0000256" key="3">
    <source>
        <dbReference type="SAM" id="MobiDB-lite"/>
    </source>
</evidence>
<feature type="domain" description="Fido" evidence="4">
    <location>
        <begin position="136"/>
        <end position="296"/>
    </location>
</feature>
<dbReference type="EMBL" id="BJWG01000014">
    <property type="protein sequence ID" value="GEL96080.1"/>
    <property type="molecule type" value="Genomic_DNA"/>
</dbReference>
<dbReference type="GO" id="GO:0051301">
    <property type="term" value="P:cell division"/>
    <property type="evidence" value="ECO:0007669"/>
    <property type="project" value="UniProtKB-KW"/>
</dbReference>
<keyword evidence="6" id="KW-1185">Reference proteome</keyword>
<dbReference type="Pfam" id="PF02661">
    <property type="entry name" value="Fic"/>
    <property type="match status" value="1"/>
</dbReference>
<feature type="binding site" evidence="2">
    <location>
        <begin position="274"/>
        <end position="275"/>
    </location>
    <ligand>
        <name>ATP</name>
        <dbReference type="ChEBI" id="CHEBI:30616"/>
    </ligand>
</feature>